<feature type="transmembrane region" description="Helical" evidence="6">
    <location>
        <begin position="145"/>
        <end position="166"/>
    </location>
</feature>
<dbReference type="GO" id="GO:0005886">
    <property type="term" value="C:plasma membrane"/>
    <property type="evidence" value="ECO:0007669"/>
    <property type="project" value="UniProtKB-SubCell"/>
</dbReference>
<gene>
    <name evidence="7" type="ORF">GCM10017083_10950</name>
</gene>
<name>A0A918XQN5_9PROT</name>
<evidence type="ECO:0000313" key="7">
    <source>
        <dbReference type="EMBL" id="GHD44038.1"/>
    </source>
</evidence>
<keyword evidence="5 6" id="KW-0472">Membrane</keyword>
<proteinExistence type="predicted"/>
<evidence type="ECO:0000256" key="4">
    <source>
        <dbReference type="ARBA" id="ARBA00022989"/>
    </source>
</evidence>
<evidence type="ECO:0000256" key="1">
    <source>
        <dbReference type="ARBA" id="ARBA00004651"/>
    </source>
</evidence>
<dbReference type="Pfam" id="PF01810">
    <property type="entry name" value="LysE"/>
    <property type="match status" value="1"/>
</dbReference>
<evidence type="ECO:0000256" key="2">
    <source>
        <dbReference type="ARBA" id="ARBA00022475"/>
    </source>
</evidence>
<evidence type="ECO:0000256" key="5">
    <source>
        <dbReference type="ARBA" id="ARBA00023136"/>
    </source>
</evidence>
<dbReference type="GO" id="GO:0033228">
    <property type="term" value="P:cysteine export across plasma membrane"/>
    <property type="evidence" value="ECO:0007669"/>
    <property type="project" value="TreeGrafter"/>
</dbReference>
<dbReference type="AlphaFoldDB" id="A0A918XQN5"/>
<evidence type="ECO:0000256" key="3">
    <source>
        <dbReference type="ARBA" id="ARBA00022692"/>
    </source>
</evidence>
<reference evidence="7" key="1">
    <citation type="journal article" date="2014" name="Int. J. Syst. Evol. Microbiol.">
        <title>Complete genome sequence of Corynebacterium casei LMG S-19264T (=DSM 44701T), isolated from a smear-ripened cheese.</title>
        <authorList>
            <consortium name="US DOE Joint Genome Institute (JGI-PGF)"/>
            <person name="Walter F."/>
            <person name="Albersmeier A."/>
            <person name="Kalinowski J."/>
            <person name="Ruckert C."/>
        </authorList>
    </citation>
    <scope>NUCLEOTIDE SEQUENCE</scope>
    <source>
        <strain evidence="7">KCTC 42651</strain>
    </source>
</reference>
<dbReference type="EMBL" id="BMZS01000002">
    <property type="protein sequence ID" value="GHD44038.1"/>
    <property type="molecule type" value="Genomic_DNA"/>
</dbReference>
<dbReference type="RefSeq" id="WP_189987918.1">
    <property type="nucleotide sequence ID" value="NZ_BMZS01000002.1"/>
</dbReference>
<evidence type="ECO:0000256" key="6">
    <source>
        <dbReference type="SAM" id="Phobius"/>
    </source>
</evidence>
<organism evidence="7 8">
    <name type="scientific">Thalassobaculum fulvum</name>
    <dbReference type="NCBI Taxonomy" id="1633335"/>
    <lineage>
        <taxon>Bacteria</taxon>
        <taxon>Pseudomonadati</taxon>
        <taxon>Pseudomonadota</taxon>
        <taxon>Alphaproteobacteria</taxon>
        <taxon>Rhodospirillales</taxon>
        <taxon>Thalassobaculaceae</taxon>
        <taxon>Thalassobaculum</taxon>
    </lineage>
</organism>
<dbReference type="InterPro" id="IPR001123">
    <property type="entry name" value="LeuE-type"/>
</dbReference>
<evidence type="ECO:0000313" key="8">
    <source>
        <dbReference type="Proteomes" id="UP000630353"/>
    </source>
</evidence>
<comment type="caution">
    <text evidence="7">The sequence shown here is derived from an EMBL/GenBank/DDBJ whole genome shotgun (WGS) entry which is preliminary data.</text>
</comment>
<dbReference type="Proteomes" id="UP000630353">
    <property type="component" value="Unassembled WGS sequence"/>
</dbReference>
<keyword evidence="2" id="KW-1003">Cell membrane</keyword>
<reference evidence="7" key="2">
    <citation type="submission" date="2020-09" db="EMBL/GenBank/DDBJ databases">
        <authorList>
            <person name="Sun Q."/>
            <person name="Kim S."/>
        </authorList>
    </citation>
    <scope>NUCLEOTIDE SEQUENCE</scope>
    <source>
        <strain evidence="7">KCTC 42651</strain>
    </source>
</reference>
<feature type="transmembrane region" description="Helical" evidence="6">
    <location>
        <begin position="43"/>
        <end position="66"/>
    </location>
</feature>
<protein>
    <submittedName>
        <fullName evidence="7">Threonine transporter RhtB</fullName>
    </submittedName>
</protein>
<dbReference type="GO" id="GO:0015171">
    <property type="term" value="F:amino acid transmembrane transporter activity"/>
    <property type="evidence" value="ECO:0007669"/>
    <property type="project" value="TreeGrafter"/>
</dbReference>
<sequence>MQDLLGFVMAGFALAGSPGPNTLSLAATGAAFGARRGLAYMTGLNLGMVAVMAITASGVIGVLFAVPGAAPAITAAAAGYFVYLAWRIATAPPLDDGTGDRRQPSFLAGVLLSLVNPKAYAAMAALFSGFVLVGGSAGLDVAAKIAVLFLVIGTVNIAWLVTGAALTRLFRDPRTSRLVNVGFALLLLASVTFAVAF</sequence>
<dbReference type="PANTHER" id="PTHR30086:SF20">
    <property type="entry name" value="ARGININE EXPORTER PROTEIN ARGO-RELATED"/>
    <property type="match status" value="1"/>
</dbReference>
<comment type="subcellular location">
    <subcellularLocation>
        <location evidence="1">Cell membrane</location>
        <topology evidence="1">Multi-pass membrane protein</topology>
    </subcellularLocation>
</comment>
<accession>A0A918XQN5</accession>
<keyword evidence="8" id="KW-1185">Reference proteome</keyword>
<keyword evidence="3 6" id="KW-0812">Transmembrane</keyword>
<dbReference type="PANTHER" id="PTHR30086">
    <property type="entry name" value="ARGININE EXPORTER PROTEIN ARGO"/>
    <property type="match status" value="1"/>
</dbReference>
<keyword evidence="4 6" id="KW-1133">Transmembrane helix</keyword>
<feature type="transmembrane region" description="Helical" evidence="6">
    <location>
        <begin position="178"/>
        <end position="196"/>
    </location>
</feature>